<protein>
    <submittedName>
        <fullName evidence="10">MMPL family transporter</fullName>
    </submittedName>
</protein>
<feature type="transmembrane region" description="Helical" evidence="8">
    <location>
        <begin position="292"/>
        <end position="313"/>
    </location>
</feature>
<dbReference type="Gene3D" id="1.20.1640.10">
    <property type="entry name" value="Multidrug efflux transporter AcrB transmembrane domain"/>
    <property type="match status" value="2"/>
</dbReference>
<evidence type="ECO:0000259" key="9">
    <source>
        <dbReference type="PROSITE" id="PS50156"/>
    </source>
</evidence>
<comment type="similarity">
    <text evidence="2">Belongs to the resistance-nodulation-cell division (RND) (TC 2.A.6) family. MmpL subfamily.</text>
</comment>
<name>A0ABM9M680_9MYCO</name>
<organism evidence="10 11">
    <name type="scientific">[Mycobacterium] holstebronense</name>
    <dbReference type="NCBI Taxonomy" id="3064288"/>
    <lineage>
        <taxon>Bacteria</taxon>
        <taxon>Bacillati</taxon>
        <taxon>Actinomycetota</taxon>
        <taxon>Actinomycetes</taxon>
        <taxon>Mycobacteriales</taxon>
        <taxon>Mycobacteriaceae</taxon>
        <taxon>Mycolicibacterium</taxon>
    </lineage>
</organism>
<evidence type="ECO:0000256" key="8">
    <source>
        <dbReference type="SAM" id="Phobius"/>
    </source>
</evidence>
<feature type="transmembrane region" description="Helical" evidence="8">
    <location>
        <begin position="18"/>
        <end position="41"/>
    </location>
</feature>
<evidence type="ECO:0000256" key="1">
    <source>
        <dbReference type="ARBA" id="ARBA00004651"/>
    </source>
</evidence>
<keyword evidence="11" id="KW-1185">Reference proteome</keyword>
<reference evidence="10 11" key="1">
    <citation type="submission" date="2023-08" db="EMBL/GenBank/DDBJ databases">
        <authorList>
            <person name="Folkvardsen B D."/>
            <person name="Norman A."/>
        </authorList>
    </citation>
    <scope>NUCLEOTIDE SEQUENCE [LARGE SCALE GENOMIC DNA]</scope>
    <source>
        <strain evidence="10 11">Mu0102</strain>
    </source>
</reference>
<accession>A0ABM9M680</accession>
<dbReference type="RefSeq" id="WP_308484939.1">
    <property type="nucleotide sequence ID" value="NZ_OY726398.1"/>
</dbReference>
<keyword evidence="6 8" id="KW-0472">Membrane</keyword>
<evidence type="ECO:0000313" key="11">
    <source>
        <dbReference type="Proteomes" id="UP001190464"/>
    </source>
</evidence>
<keyword evidence="5 8" id="KW-1133">Transmembrane helix</keyword>
<dbReference type="InterPro" id="IPR004869">
    <property type="entry name" value="MMPL_dom"/>
</dbReference>
<feature type="transmembrane region" description="Helical" evidence="8">
    <location>
        <begin position="379"/>
        <end position="401"/>
    </location>
</feature>
<feature type="transmembrane region" description="Helical" evidence="8">
    <location>
        <begin position="325"/>
        <end position="351"/>
    </location>
</feature>
<feature type="transmembrane region" description="Helical" evidence="8">
    <location>
        <begin position="821"/>
        <end position="843"/>
    </location>
</feature>
<dbReference type="InterPro" id="IPR050545">
    <property type="entry name" value="Mycobact_MmpL"/>
</dbReference>
<sequence>MSGDRNPTGAKAPWFPRLIRACAIPIIFFWLAAAAATNLLVPQLEVVGARNAVSLSPQDAPSVIAMKHIGEKFGEFTSDSVLMIVLEGETELGEDAHRYYKRLVATLQADTAHVEHVQDFWGDRVTSAGSQSEDGRAAYVQVHLAGNQGSAQGVESVDAVREIVEGSDPPAGLRSYVTGQAALVADTNEAGDASMVKMTGITMAVIAVMLLVVYRSIATTMIGLLVVVTEMSVARGLIALLSNAHVFAISTFVVSILTALAIAAGTDYWIFLIGRYHEARNAGEQRETAQNTTLSSVSHVILGSGLTIAGAMLCLRFTRLNYFNTLAVPCALGMFTILAMGLTFAPAVLAVSSRFGLLDPKQVTKTGGWRKVGTAVVRWPLPILAAASAIAAVGVLVLPGYKTSYDNRHYIPAGVPSNIGYAAAEKHFSSARMNPDMLMVESDHDMRNPRDMLVLDRIARNIFRVPGIERVQSITRPLGPPMEHGSVPFQISAQGVTMRENLQFLHARLDDTQTMADQLSSMVTVLDRLHGLTVQLSDATHGTDEATHDMEGTVAEVRDRIADFDDQFRPLRNYFYWEPHCFNIGVCNAFRSAFDATDGFDKLAENTTALAQQLDRVDEITPAIADQIPPMIAITTNMRDLMLTMHSSFSQVVTQLEQMTDTAAVMGQVFDDAKNDDMFYLPPEAFDSPDFRRGMELMMSPDGSAARILITHDTDPATVDGISHVGAELQAAKEAVKGTPLAKAKFYLGGTAATYADIATGAHYDLLIAAIAAIVLIFVVMLLITRALVASIVIVGTVVLSLASSFGLSVLLWQYVFGIELQWLVIAMSVIVLLAVGSDYNLLVVSRMKEEINSGSRTGLRTGLIRAMGATGKVVTAAGMVFAFTMIAMIASDLRSVGQIGTTIGLGLLFDTFIVRSLITPSIAALLGRWFWWPINVHRRLAPIPAKPRPPADSRAESPAEREGGRTVGAERKGSVTFGPGRPAATPTPPVPAG</sequence>
<evidence type="ECO:0000256" key="4">
    <source>
        <dbReference type="ARBA" id="ARBA00022692"/>
    </source>
</evidence>
<dbReference type="NCBIfam" id="TIGR00833">
    <property type="entry name" value="actII"/>
    <property type="match status" value="1"/>
</dbReference>
<feature type="region of interest" description="Disordered" evidence="7">
    <location>
        <begin position="943"/>
        <end position="994"/>
    </location>
</feature>
<gene>
    <name evidence="10" type="ORF">MU0102_004304</name>
</gene>
<evidence type="ECO:0000256" key="5">
    <source>
        <dbReference type="ARBA" id="ARBA00022989"/>
    </source>
</evidence>
<feature type="transmembrane region" description="Helical" evidence="8">
    <location>
        <begin position="204"/>
        <end position="227"/>
    </location>
</feature>
<feature type="transmembrane region" description="Helical" evidence="8">
    <location>
        <begin position="792"/>
        <end position="815"/>
    </location>
</feature>
<feature type="compositionally biased region" description="Basic and acidic residues" evidence="7">
    <location>
        <begin position="950"/>
        <end position="974"/>
    </location>
</feature>
<dbReference type="EMBL" id="OY726398">
    <property type="protein sequence ID" value="CAJ1510695.1"/>
    <property type="molecule type" value="Genomic_DNA"/>
</dbReference>
<feature type="transmembrane region" description="Helical" evidence="8">
    <location>
        <begin position="864"/>
        <end position="891"/>
    </location>
</feature>
<dbReference type="SUPFAM" id="SSF82866">
    <property type="entry name" value="Multidrug efflux transporter AcrB transmembrane domain"/>
    <property type="match status" value="2"/>
</dbReference>
<proteinExistence type="inferred from homology"/>
<dbReference type="PANTHER" id="PTHR33406:SF6">
    <property type="entry name" value="MEMBRANE PROTEIN YDGH-RELATED"/>
    <property type="match status" value="1"/>
</dbReference>
<dbReference type="InterPro" id="IPR000731">
    <property type="entry name" value="SSD"/>
</dbReference>
<feature type="transmembrane region" description="Helical" evidence="8">
    <location>
        <begin position="897"/>
        <end position="919"/>
    </location>
</feature>
<dbReference type="PROSITE" id="PS50156">
    <property type="entry name" value="SSD"/>
    <property type="match status" value="1"/>
</dbReference>
<keyword evidence="3" id="KW-1003">Cell membrane</keyword>
<evidence type="ECO:0000256" key="2">
    <source>
        <dbReference type="ARBA" id="ARBA00010157"/>
    </source>
</evidence>
<feature type="transmembrane region" description="Helical" evidence="8">
    <location>
        <begin position="247"/>
        <end position="271"/>
    </location>
</feature>
<comment type="subcellular location">
    <subcellularLocation>
        <location evidence="1">Cell membrane</location>
        <topology evidence="1">Multi-pass membrane protein</topology>
    </subcellularLocation>
</comment>
<dbReference type="InterPro" id="IPR004707">
    <property type="entry name" value="MmpL_fam"/>
</dbReference>
<dbReference type="Proteomes" id="UP001190464">
    <property type="component" value="Chromosome"/>
</dbReference>
<feature type="domain" description="SSD" evidence="9">
    <location>
        <begin position="221"/>
        <end position="351"/>
    </location>
</feature>
<feature type="transmembrane region" description="Helical" evidence="8">
    <location>
        <begin position="766"/>
        <end position="785"/>
    </location>
</feature>
<evidence type="ECO:0000256" key="3">
    <source>
        <dbReference type="ARBA" id="ARBA00022475"/>
    </source>
</evidence>
<dbReference type="Pfam" id="PF03176">
    <property type="entry name" value="MMPL"/>
    <property type="match status" value="2"/>
</dbReference>
<evidence type="ECO:0000313" key="10">
    <source>
        <dbReference type="EMBL" id="CAJ1510695.1"/>
    </source>
</evidence>
<evidence type="ECO:0000256" key="7">
    <source>
        <dbReference type="SAM" id="MobiDB-lite"/>
    </source>
</evidence>
<evidence type="ECO:0000256" key="6">
    <source>
        <dbReference type="ARBA" id="ARBA00023136"/>
    </source>
</evidence>
<keyword evidence="4 8" id="KW-0812">Transmembrane</keyword>
<dbReference type="PANTHER" id="PTHR33406">
    <property type="entry name" value="MEMBRANE PROTEIN MJ1562-RELATED"/>
    <property type="match status" value="1"/>
</dbReference>